<dbReference type="AlphaFoldDB" id="A0A3M2JL48"/>
<protein>
    <submittedName>
        <fullName evidence="2">Uncharacterized protein</fullName>
    </submittedName>
</protein>
<feature type="transmembrane region" description="Helical" evidence="1">
    <location>
        <begin position="78"/>
        <end position="99"/>
    </location>
</feature>
<sequence>MHADAHEVVAASTSRAVDLDPARRIARAVAAAGVATLVALLFHLLAGGATPHLLGVAVPLLLATAVCLVLAQVRLPWLRLALSVGVSQLFFHLLFSIGAPGAVPAAGPVTSHQHGAAAVVLDGAGPATHAGHGGAAMWVAHVIAALVTVLALRHGEATLHRLARALRRAGERLA</sequence>
<feature type="transmembrane region" description="Helical" evidence="1">
    <location>
        <begin position="135"/>
        <end position="152"/>
    </location>
</feature>
<name>A0A3M2JL48_9CELL</name>
<gene>
    <name evidence="2" type="ORF">EBM89_06480</name>
</gene>
<organism evidence="2 3">
    <name type="scientific">Cellulomonas triticagri</name>
    <dbReference type="NCBI Taxonomy" id="2483352"/>
    <lineage>
        <taxon>Bacteria</taxon>
        <taxon>Bacillati</taxon>
        <taxon>Actinomycetota</taxon>
        <taxon>Actinomycetes</taxon>
        <taxon>Micrococcales</taxon>
        <taxon>Cellulomonadaceae</taxon>
        <taxon>Cellulomonas</taxon>
    </lineage>
</organism>
<keyword evidence="1" id="KW-0472">Membrane</keyword>
<feature type="transmembrane region" description="Helical" evidence="1">
    <location>
        <begin position="25"/>
        <end position="46"/>
    </location>
</feature>
<evidence type="ECO:0000313" key="2">
    <source>
        <dbReference type="EMBL" id="RMI12901.1"/>
    </source>
</evidence>
<keyword evidence="1" id="KW-0812">Transmembrane</keyword>
<dbReference type="EMBL" id="RFFI01000026">
    <property type="protein sequence ID" value="RMI12901.1"/>
    <property type="molecule type" value="Genomic_DNA"/>
</dbReference>
<accession>A0A3M2JL48</accession>
<evidence type="ECO:0000313" key="3">
    <source>
        <dbReference type="Proteomes" id="UP000269289"/>
    </source>
</evidence>
<feature type="transmembrane region" description="Helical" evidence="1">
    <location>
        <begin position="52"/>
        <end position="71"/>
    </location>
</feature>
<keyword evidence="3" id="KW-1185">Reference proteome</keyword>
<comment type="caution">
    <text evidence="2">The sequence shown here is derived from an EMBL/GenBank/DDBJ whole genome shotgun (WGS) entry which is preliminary data.</text>
</comment>
<dbReference type="RefSeq" id="WP_122148640.1">
    <property type="nucleotide sequence ID" value="NZ_RFFI01000026.1"/>
</dbReference>
<dbReference type="Proteomes" id="UP000269289">
    <property type="component" value="Unassembled WGS sequence"/>
</dbReference>
<evidence type="ECO:0000256" key="1">
    <source>
        <dbReference type="SAM" id="Phobius"/>
    </source>
</evidence>
<reference evidence="2 3" key="1">
    <citation type="submission" date="2018-10" db="EMBL/GenBank/DDBJ databases">
        <title>Isolation, diversity and antifungal activity of actinobacteria from wheat.</title>
        <authorList>
            <person name="Han C."/>
        </authorList>
    </citation>
    <scope>NUCLEOTIDE SEQUENCE [LARGE SCALE GENOMIC DNA]</scope>
    <source>
        <strain evidence="2 3">NEAU-YY56</strain>
    </source>
</reference>
<feature type="non-terminal residue" evidence="2">
    <location>
        <position position="174"/>
    </location>
</feature>
<proteinExistence type="predicted"/>
<keyword evidence="1" id="KW-1133">Transmembrane helix</keyword>